<proteinExistence type="predicted"/>
<evidence type="ECO:0000313" key="1">
    <source>
        <dbReference type="EMBL" id="OCT64976.1"/>
    </source>
</evidence>
<name>A0A974C217_XENLA</name>
<protein>
    <submittedName>
        <fullName evidence="1">Uncharacterized protein</fullName>
    </submittedName>
</protein>
<organism evidence="1 2">
    <name type="scientific">Xenopus laevis</name>
    <name type="common">African clawed frog</name>
    <dbReference type="NCBI Taxonomy" id="8355"/>
    <lineage>
        <taxon>Eukaryota</taxon>
        <taxon>Metazoa</taxon>
        <taxon>Chordata</taxon>
        <taxon>Craniata</taxon>
        <taxon>Vertebrata</taxon>
        <taxon>Euteleostomi</taxon>
        <taxon>Amphibia</taxon>
        <taxon>Batrachia</taxon>
        <taxon>Anura</taxon>
        <taxon>Pipoidea</taxon>
        <taxon>Pipidae</taxon>
        <taxon>Xenopodinae</taxon>
        <taxon>Xenopus</taxon>
        <taxon>Xenopus</taxon>
    </lineage>
</organism>
<accession>A0A974C217</accession>
<reference evidence="2" key="1">
    <citation type="journal article" date="2016" name="Nature">
        <title>Genome evolution in the allotetraploid frog Xenopus laevis.</title>
        <authorList>
            <person name="Session A.M."/>
            <person name="Uno Y."/>
            <person name="Kwon T."/>
            <person name="Chapman J.A."/>
            <person name="Toyoda A."/>
            <person name="Takahashi S."/>
            <person name="Fukui A."/>
            <person name="Hikosaka A."/>
            <person name="Suzuki A."/>
            <person name="Kondo M."/>
            <person name="van Heeringen S.J."/>
            <person name="Quigley I."/>
            <person name="Heinz S."/>
            <person name="Ogino H."/>
            <person name="Ochi H."/>
            <person name="Hellsten U."/>
            <person name="Lyons J.B."/>
            <person name="Simakov O."/>
            <person name="Putnam N."/>
            <person name="Stites J."/>
            <person name="Kuroki Y."/>
            <person name="Tanaka T."/>
            <person name="Michiue T."/>
            <person name="Watanabe M."/>
            <person name="Bogdanovic O."/>
            <person name="Lister R."/>
            <person name="Georgiou G."/>
            <person name="Paranjpe S.S."/>
            <person name="van Kruijsbergen I."/>
            <person name="Shu S."/>
            <person name="Carlson J."/>
            <person name="Kinoshita T."/>
            <person name="Ohta Y."/>
            <person name="Mawaribuchi S."/>
            <person name="Jenkins J."/>
            <person name="Grimwood J."/>
            <person name="Schmutz J."/>
            <person name="Mitros T."/>
            <person name="Mozaffari S.V."/>
            <person name="Suzuki Y."/>
            <person name="Haramoto Y."/>
            <person name="Yamamoto T.S."/>
            <person name="Takagi C."/>
            <person name="Heald R."/>
            <person name="Miller K."/>
            <person name="Haudenschild C."/>
            <person name="Kitzman J."/>
            <person name="Nakayama T."/>
            <person name="Izutsu Y."/>
            <person name="Robert J."/>
            <person name="Fortriede J."/>
            <person name="Burns K."/>
            <person name="Lotay V."/>
            <person name="Karimi K."/>
            <person name="Yasuoka Y."/>
            <person name="Dichmann D.S."/>
            <person name="Flajnik M.F."/>
            <person name="Houston D.W."/>
            <person name="Shendure J."/>
            <person name="DuPasquier L."/>
            <person name="Vize P.D."/>
            <person name="Zorn A.M."/>
            <person name="Ito M."/>
            <person name="Marcotte E.M."/>
            <person name="Wallingford J.B."/>
            <person name="Ito Y."/>
            <person name="Asashima M."/>
            <person name="Ueno N."/>
            <person name="Matsuda Y."/>
            <person name="Veenstra G.J."/>
            <person name="Fujiyama A."/>
            <person name="Harland R.M."/>
            <person name="Taira M."/>
            <person name="Rokhsar D.S."/>
        </authorList>
    </citation>
    <scope>NUCLEOTIDE SEQUENCE [LARGE SCALE GENOMIC DNA]</scope>
    <source>
        <strain evidence="2">J</strain>
    </source>
</reference>
<dbReference type="EMBL" id="CM004481">
    <property type="protein sequence ID" value="OCT64976.1"/>
    <property type="molecule type" value="Genomic_DNA"/>
</dbReference>
<dbReference type="AlphaFoldDB" id="A0A974C217"/>
<sequence>MEKQHTEILLKQILNIHKPKCIVTNSVCERLVLIQTVTFLEWSWASLFLQYKIPGQHQKRDLWTSTKIQNCNACTNIYFTRKISVSKSGKPV</sequence>
<dbReference type="Proteomes" id="UP000694892">
    <property type="component" value="Chromosome 8S"/>
</dbReference>
<evidence type="ECO:0000313" key="2">
    <source>
        <dbReference type="Proteomes" id="UP000694892"/>
    </source>
</evidence>
<gene>
    <name evidence="1" type="ORF">XELAEV_18041217mg</name>
</gene>